<dbReference type="OMA" id="WIINIDV"/>
<dbReference type="AlphaFoldDB" id="A0A0K3CM81"/>
<evidence type="ECO:0008006" key="5">
    <source>
        <dbReference type="Google" id="ProtNLM"/>
    </source>
</evidence>
<reference evidence="1 3" key="1">
    <citation type="submission" date="2015-07" db="EMBL/GenBank/DDBJ databases">
        <authorList>
            <person name="Cajimat M.N.B."/>
            <person name="Milazzo M.L."/>
            <person name="Fulhorst C.F."/>
        </authorList>
    </citation>
    <scope>NUCLEOTIDE SEQUENCE [LARGE SCALE GENOMIC DNA]</scope>
    <source>
        <strain evidence="1">Single colony</strain>
    </source>
</reference>
<evidence type="ECO:0000313" key="3">
    <source>
        <dbReference type="Proteomes" id="UP000199069"/>
    </source>
</evidence>
<evidence type="ECO:0000313" key="2">
    <source>
        <dbReference type="EMBL" id="PRQ72275.1"/>
    </source>
</evidence>
<dbReference type="Gene3D" id="3.80.10.10">
    <property type="entry name" value="Ribonuclease Inhibitor"/>
    <property type="match status" value="1"/>
</dbReference>
<keyword evidence="3" id="KW-1185">Reference proteome</keyword>
<dbReference type="OrthoDB" id="2533748at2759"/>
<reference evidence="2 4" key="2">
    <citation type="journal article" date="2018" name="Elife">
        <title>Functional genomics of lipid metabolism in the oleaginous yeast Rhodosporidium toruloides.</title>
        <authorList>
            <person name="Coradetti S.T."/>
            <person name="Pinel D."/>
            <person name="Geiselman G."/>
            <person name="Ito M."/>
            <person name="Mondo S."/>
            <person name="Reilly M.C."/>
            <person name="Cheng Y.F."/>
            <person name="Bauer S."/>
            <person name="Grigoriev I."/>
            <person name="Gladden J.M."/>
            <person name="Simmons B.A."/>
            <person name="Brem R."/>
            <person name="Arkin A.P."/>
            <person name="Skerker J.M."/>
        </authorList>
    </citation>
    <scope>NUCLEOTIDE SEQUENCE [LARGE SCALE GENOMIC DNA]</scope>
    <source>
        <strain evidence="2 4">NBRC 0880</strain>
    </source>
</reference>
<dbReference type="Proteomes" id="UP000239560">
    <property type="component" value="Unassembled WGS sequence"/>
</dbReference>
<name>A0A0K3CM81_RHOTO</name>
<dbReference type="EMBL" id="CWKI01000010">
    <property type="protein sequence ID" value="CTR09575.1"/>
    <property type="molecule type" value="Genomic_DNA"/>
</dbReference>
<dbReference type="Proteomes" id="UP000199069">
    <property type="component" value="Unassembled WGS sequence"/>
</dbReference>
<sequence>MDLSNDLARLELVDPSSRHSLASRLPVDACQHICDAVRRLPPAVATSTLYALSLVSKTWSTAAQSALHHTPFLTFDAPDTVPPRTFARLETLLRTLGTRDNLARSVRELDIGRWTARCSSEAKVDRRRISAIAVKIVAACPALKVLSLPFVVQADKKDLVVALKRLSQLERFTVDEDTATADPWIINIDVSIKEEWGKAIWTIADLAALAPSWPRIKVLELYSAVHSGQGDVVVDWQLDEFTLYLNQNVKLGFTYLNRLLHGSRGSLRRLNIQEHRLEPGALARFLEEYGGTLDTLTTFTADYFTVDETLPVAIATHCPNLSILFLDTPIPDLADALSQLSRLRHLRSVLLHTVFATRLDRDQVLETLRSFRSLKSLGISPGAHDVPNLNPGLLYLPAQYFFDTFCAAIDDIRDAVREDGINVRELRSWDGRPGFKPIRGE</sequence>
<protein>
    <recommendedName>
        <fullName evidence="5">F-box domain-containing protein</fullName>
    </recommendedName>
</protein>
<gene>
    <name evidence="1" type="primary">FGENESH: predicted gene_10.273</name>
    <name evidence="2" type="ORF">AAT19DRAFT_9614</name>
    <name evidence="1" type="ORF">BN2166_0054360</name>
</gene>
<organism evidence="1 3">
    <name type="scientific">Rhodotorula toruloides</name>
    <name type="common">Yeast</name>
    <name type="synonym">Rhodosporidium toruloides</name>
    <dbReference type="NCBI Taxonomy" id="5286"/>
    <lineage>
        <taxon>Eukaryota</taxon>
        <taxon>Fungi</taxon>
        <taxon>Dikarya</taxon>
        <taxon>Basidiomycota</taxon>
        <taxon>Pucciniomycotina</taxon>
        <taxon>Microbotryomycetes</taxon>
        <taxon>Sporidiobolales</taxon>
        <taxon>Sporidiobolaceae</taxon>
        <taxon>Rhodotorula</taxon>
    </lineage>
</organism>
<accession>A0A0K3CM81</accession>
<evidence type="ECO:0000313" key="1">
    <source>
        <dbReference type="EMBL" id="CTR09575.1"/>
    </source>
</evidence>
<dbReference type="InterPro" id="IPR032675">
    <property type="entry name" value="LRR_dom_sf"/>
</dbReference>
<evidence type="ECO:0000313" key="4">
    <source>
        <dbReference type="Proteomes" id="UP000239560"/>
    </source>
</evidence>
<dbReference type="SUPFAM" id="SSF52047">
    <property type="entry name" value="RNI-like"/>
    <property type="match status" value="1"/>
</dbReference>
<proteinExistence type="predicted"/>
<dbReference type="EMBL" id="LCTV02000010">
    <property type="protein sequence ID" value="PRQ72275.1"/>
    <property type="molecule type" value="Genomic_DNA"/>
</dbReference>